<dbReference type="Gene3D" id="3.40.1410.10">
    <property type="entry name" value="Chorismate lyase-like"/>
    <property type="match status" value="1"/>
</dbReference>
<dbReference type="EMBL" id="WWCJ01000008">
    <property type="protein sequence ID" value="MYN03135.1"/>
    <property type="molecule type" value="Genomic_DNA"/>
</dbReference>
<comment type="caution">
    <text evidence="2">The sequence shown here is derived from an EMBL/GenBank/DDBJ whole genome shotgun (WGS) entry which is preliminary data.</text>
</comment>
<feature type="chain" id="PRO_5026705400" evidence="1">
    <location>
        <begin position="25"/>
        <end position="200"/>
    </location>
</feature>
<gene>
    <name evidence="2" type="ORF">GTP41_13620</name>
</gene>
<sequence length="200" mass="21973">MTIHPRLLAALVLALPLLTPRAHADSSGAGLPQAQSQAETLNANILASSSATLALEQWCAAHAMATPARIVARLQRGNEQAASAEQRTRLGVDAHTVVKHRRVHLYCGDHLMSEADNWYVPSRLSAEMNRLLEETDTPFGKVVQPLAPYRRTFAARNLWAADAQEVPAALFEHRAVLYTAAHQPIAEVRESYQRGVLAFR</sequence>
<evidence type="ECO:0000313" key="3">
    <source>
        <dbReference type="Proteomes" id="UP000448575"/>
    </source>
</evidence>
<reference evidence="2 3" key="1">
    <citation type="submission" date="2019-12" db="EMBL/GenBank/DDBJ databases">
        <title>Novel species isolated from a subtropical stream in China.</title>
        <authorList>
            <person name="Lu H."/>
        </authorList>
    </citation>
    <scope>NUCLEOTIDE SEQUENCE [LARGE SCALE GENOMIC DNA]</scope>
    <source>
        <strain evidence="2 3">DS3</strain>
    </source>
</reference>
<dbReference type="Proteomes" id="UP000448575">
    <property type="component" value="Unassembled WGS sequence"/>
</dbReference>
<evidence type="ECO:0000256" key="1">
    <source>
        <dbReference type="SAM" id="SignalP"/>
    </source>
</evidence>
<keyword evidence="1" id="KW-0732">Signal</keyword>
<keyword evidence="3" id="KW-1185">Reference proteome</keyword>
<organism evidence="2 3">
    <name type="scientific">Pseudoduganella guangdongensis</name>
    <dbReference type="NCBI Taxonomy" id="2692179"/>
    <lineage>
        <taxon>Bacteria</taxon>
        <taxon>Pseudomonadati</taxon>
        <taxon>Pseudomonadota</taxon>
        <taxon>Betaproteobacteria</taxon>
        <taxon>Burkholderiales</taxon>
        <taxon>Oxalobacteraceae</taxon>
        <taxon>Telluria group</taxon>
        <taxon>Pseudoduganella</taxon>
    </lineage>
</organism>
<dbReference type="SUPFAM" id="SSF64288">
    <property type="entry name" value="Chorismate lyase-like"/>
    <property type="match status" value="1"/>
</dbReference>
<dbReference type="RefSeq" id="WP_161026104.1">
    <property type="nucleotide sequence ID" value="NZ_WWCJ01000008.1"/>
</dbReference>
<protein>
    <submittedName>
        <fullName evidence="2">Uncharacterized protein</fullName>
    </submittedName>
</protein>
<name>A0A6N9HK76_9BURK</name>
<feature type="signal peptide" evidence="1">
    <location>
        <begin position="1"/>
        <end position="24"/>
    </location>
</feature>
<accession>A0A6N9HK76</accession>
<evidence type="ECO:0000313" key="2">
    <source>
        <dbReference type="EMBL" id="MYN03135.1"/>
    </source>
</evidence>
<dbReference type="AlphaFoldDB" id="A0A6N9HK76"/>
<proteinExistence type="predicted"/>
<dbReference type="InterPro" id="IPR028978">
    <property type="entry name" value="Chorismate_lyase_/UTRA_dom_sf"/>
</dbReference>